<dbReference type="InterPro" id="IPR029058">
    <property type="entry name" value="AB_hydrolase_fold"/>
</dbReference>
<keyword evidence="3" id="KW-1185">Reference proteome</keyword>
<dbReference type="SUPFAM" id="SSF53474">
    <property type="entry name" value="alpha/beta-Hydrolases"/>
    <property type="match status" value="1"/>
</dbReference>
<dbReference type="Pfam" id="PF12697">
    <property type="entry name" value="Abhydrolase_6"/>
    <property type="match status" value="1"/>
</dbReference>
<feature type="domain" description="AB hydrolase-1" evidence="1">
    <location>
        <begin position="64"/>
        <end position="271"/>
    </location>
</feature>
<dbReference type="Proteomes" id="UP000772434">
    <property type="component" value="Unassembled WGS sequence"/>
</dbReference>
<gene>
    <name evidence="2" type="ORF">BDP27DRAFT_1266638</name>
</gene>
<dbReference type="EMBL" id="JADNRY010000063">
    <property type="protein sequence ID" value="KAF9068275.1"/>
    <property type="molecule type" value="Genomic_DNA"/>
</dbReference>
<comment type="caution">
    <text evidence="2">The sequence shown here is derived from an EMBL/GenBank/DDBJ whole genome shotgun (WGS) entry which is preliminary data.</text>
</comment>
<dbReference type="AlphaFoldDB" id="A0A9P5PUE3"/>
<evidence type="ECO:0000313" key="3">
    <source>
        <dbReference type="Proteomes" id="UP000772434"/>
    </source>
</evidence>
<evidence type="ECO:0000259" key="1">
    <source>
        <dbReference type="Pfam" id="PF12697"/>
    </source>
</evidence>
<organism evidence="2 3">
    <name type="scientific">Rhodocollybia butyracea</name>
    <dbReference type="NCBI Taxonomy" id="206335"/>
    <lineage>
        <taxon>Eukaryota</taxon>
        <taxon>Fungi</taxon>
        <taxon>Dikarya</taxon>
        <taxon>Basidiomycota</taxon>
        <taxon>Agaricomycotina</taxon>
        <taxon>Agaricomycetes</taxon>
        <taxon>Agaricomycetidae</taxon>
        <taxon>Agaricales</taxon>
        <taxon>Marasmiineae</taxon>
        <taxon>Omphalotaceae</taxon>
        <taxon>Rhodocollybia</taxon>
    </lineage>
</organism>
<accession>A0A9P5PUE3</accession>
<reference evidence="2" key="1">
    <citation type="submission" date="2020-11" db="EMBL/GenBank/DDBJ databases">
        <authorList>
            <consortium name="DOE Joint Genome Institute"/>
            <person name="Ahrendt S."/>
            <person name="Riley R."/>
            <person name="Andreopoulos W."/>
            <person name="Labutti K."/>
            <person name="Pangilinan J."/>
            <person name="Ruiz-Duenas F.J."/>
            <person name="Barrasa J.M."/>
            <person name="Sanchez-Garcia M."/>
            <person name="Camarero S."/>
            <person name="Miyauchi S."/>
            <person name="Serrano A."/>
            <person name="Linde D."/>
            <person name="Babiker R."/>
            <person name="Drula E."/>
            <person name="Ayuso-Fernandez I."/>
            <person name="Pacheco R."/>
            <person name="Padilla G."/>
            <person name="Ferreira P."/>
            <person name="Barriuso J."/>
            <person name="Kellner H."/>
            <person name="Castanera R."/>
            <person name="Alfaro M."/>
            <person name="Ramirez L."/>
            <person name="Pisabarro A.G."/>
            <person name="Kuo A."/>
            <person name="Tritt A."/>
            <person name="Lipzen A."/>
            <person name="He G."/>
            <person name="Yan M."/>
            <person name="Ng V."/>
            <person name="Cullen D."/>
            <person name="Martin F."/>
            <person name="Rosso M.-N."/>
            <person name="Henrissat B."/>
            <person name="Hibbett D."/>
            <person name="Martinez A.T."/>
            <person name="Grigoriev I.V."/>
        </authorList>
    </citation>
    <scope>NUCLEOTIDE SEQUENCE</scope>
    <source>
        <strain evidence="2">AH 40177</strain>
    </source>
</reference>
<name>A0A9P5PUE3_9AGAR</name>
<dbReference type="Gene3D" id="3.40.50.1820">
    <property type="entry name" value="alpha/beta hydrolase"/>
    <property type="match status" value="1"/>
</dbReference>
<protein>
    <recommendedName>
        <fullName evidence="1">AB hydrolase-1 domain-containing protein</fullName>
    </recommendedName>
</protein>
<proteinExistence type="predicted"/>
<sequence>MSLPFRSYDLLISRLYKLLVQHRRASMYSSLLSESYTWDPRPYYPLVSAIKRYWKPSWQDGLTLVFAHGTGFSKEHWEPTIDDLLDIIEQQSSKIKIREIWSIDAPNHGDSAILNEKKLQWGYEPAFPWVDYGRSIHSFLTGRGRTLLGSTLEGKVVGNFDFSSHILVGIGHSASAIALLLGLDFAPSIEGLFTSMICVEPMTMDPSVIFKTSAGKLAPGSDVRRDIWPSREDAYKMLKARKTWKMWDDRVLKIFVETGLRPLPTLEYPDIKEGVTLKCSRKQEAAVYRDNNGYSTVYRGFRSYASRVRIHICYGTIHDYIAEENIEDVIKNAIGGTQNLASFGYIEGWDIQPHNRIHGK</sequence>
<evidence type="ECO:0000313" key="2">
    <source>
        <dbReference type="EMBL" id="KAF9068275.1"/>
    </source>
</evidence>
<dbReference type="InterPro" id="IPR000073">
    <property type="entry name" value="AB_hydrolase_1"/>
</dbReference>
<dbReference type="OrthoDB" id="94039at2759"/>